<feature type="transmembrane region" description="Helical" evidence="1">
    <location>
        <begin position="199"/>
        <end position="217"/>
    </location>
</feature>
<evidence type="ECO:0000313" key="2">
    <source>
        <dbReference type="EMBL" id="CDN39483.1"/>
    </source>
</evidence>
<feature type="transmembrane region" description="Helical" evidence="1">
    <location>
        <begin position="63"/>
        <end position="83"/>
    </location>
</feature>
<dbReference type="HOGENOM" id="CLU_071040_1_1_9"/>
<dbReference type="AlphaFoldDB" id="W8YDC3"/>
<dbReference type="Pfam" id="PF06182">
    <property type="entry name" value="ABC2_membrane_6"/>
    <property type="match status" value="1"/>
</dbReference>
<accession>W8YDC3</accession>
<name>W8YDC3_BACTU</name>
<protein>
    <recommendedName>
        <fullName evidence="3">ABC-2 type transporter domain-containing protein</fullName>
    </recommendedName>
</protein>
<gene>
    <name evidence="2" type="ORF">BTDB27_p000146</name>
</gene>
<evidence type="ECO:0000256" key="1">
    <source>
        <dbReference type="SAM" id="Phobius"/>
    </source>
</evidence>
<reference evidence="2" key="1">
    <citation type="submission" date="2014-01" db="EMBL/GenBank/DDBJ databases">
        <title>Draft genome sequence of highly nematicidal Bacillus thuringiensis DB27.</title>
        <authorList>
            <person name="Iatsenko I."/>
            <person name="Pickard D."/>
            <person name="Corton C."/>
            <person name="Dougan G."/>
            <person name="Sommer R.J."/>
        </authorList>
    </citation>
    <scope>NUCLEOTIDE SEQUENCE [LARGE SCALE GENOMIC DNA]</scope>
    <source>
        <strain evidence="2">DB27</strain>
    </source>
</reference>
<feature type="transmembrane region" description="Helical" evidence="1">
    <location>
        <begin position="143"/>
        <end position="171"/>
    </location>
</feature>
<dbReference type="Proteomes" id="UP000030682">
    <property type="component" value="Unassembled WGS sequence"/>
</dbReference>
<dbReference type="EMBL" id="HG810024">
    <property type="protein sequence ID" value="CDN39483.1"/>
    <property type="molecule type" value="Genomic_DNA"/>
</dbReference>
<reference evidence="2" key="2">
    <citation type="submission" date="2014-01" db="EMBL/GenBank/DDBJ databases">
        <authorList>
            <person name="Aslett M."/>
        </authorList>
    </citation>
    <scope>NUCLEOTIDE SEQUENCE [LARGE SCALE GENOMIC DNA]</scope>
    <source>
        <strain evidence="2">DB27</strain>
    </source>
</reference>
<sequence length="264" mass="30150">MKKLKSELLFLKALFAVNLSSTMEYRFNFILQIFFMNINNFVYVVFWLLFFDKFQNLNGWTMSDMYILFSVVTTGFGLAMIFFGNVSQLANMISMGKLDSYLLLPRNVFLHILCSRMSVKAIGDLTFGVLILIVGEIQGFTSILLWMVSSCLVAVILVAFYALLGSLAFWLGKANIVQEQASNALLTFSMYPQTIYDNVTKFLMFTLIPAGFVGTLPVELMKDFNLTTFSFLVGFSILITYVSFTMFYLGLRKYESSNIFTFRD</sequence>
<feature type="transmembrane region" description="Helical" evidence="1">
    <location>
        <begin position="229"/>
        <end position="251"/>
    </location>
</feature>
<keyword evidence="1" id="KW-0812">Transmembrane</keyword>
<feature type="transmembrane region" description="Helical" evidence="1">
    <location>
        <begin position="121"/>
        <end position="137"/>
    </location>
</feature>
<proteinExistence type="predicted"/>
<dbReference type="InterPro" id="IPR010390">
    <property type="entry name" value="ABC-2_transporter-like"/>
</dbReference>
<dbReference type="PANTHER" id="PTHR36833">
    <property type="entry name" value="SLR0610 PROTEIN-RELATED"/>
    <property type="match status" value="1"/>
</dbReference>
<keyword evidence="1" id="KW-0472">Membrane</keyword>
<keyword evidence="1" id="KW-1133">Transmembrane helix</keyword>
<dbReference type="PANTHER" id="PTHR36833:SF1">
    <property type="entry name" value="INTEGRAL MEMBRANE TRANSPORT PROTEIN"/>
    <property type="match status" value="1"/>
</dbReference>
<dbReference type="RefSeq" id="WP_030030113.1">
    <property type="nucleotide sequence ID" value="NZ_HG810024.1"/>
</dbReference>
<feature type="transmembrane region" description="Helical" evidence="1">
    <location>
        <begin position="29"/>
        <end position="51"/>
    </location>
</feature>
<organism evidence="2">
    <name type="scientific">Bacillus thuringiensis DB27</name>
    <dbReference type="NCBI Taxonomy" id="1431339"/>
    <lineage>
        <taxon>Bacteria</taxon>
        <taxon>Bacillati</taxon>
        <taxon>Bacillota</taxon>
        <taxon>Bacilli</taxon>
        <taxon>Bacillales</taxon>
        <taxon>Bacillaceae</taxon>
        <taxon>Bacillus</taxon>
        <taxon>Bacillus cereus group</taxon>
    </lineage>
</organism>
<evidence type="ECO:0008006" key="3">
    <source>
        <dbReference type="Google" id="ProtNLM"/>
    </source>
</evidence>